<evidence type="ECO:0000313" key="2">
    <source>
        <dbReference type="Proteomes" id="UP000282322"/>
    </source>
</evidence>
<keyword evidence="2" id="KW-1185">Reference proteome</keyword>
<dbReference type="Proteomes" id="UP000282322">
    <property type="component" value="Unassembled WGS sequence"/>
</dbReference>
<accession>A0A3P3RKK9</accession>
<gene>
    <name evidence="1" type="ORF">EIK79_00645</name>
</gene>
<proteinExistence type="predicted"/>
<dbReference type="AlphaFoldDB" id="A0A3P3RKK9"/>
<evidence type="ECO:0000313" key="1">
    <source>
        <dbReference type="EMBL" id="RRJ34051.1"/>
    </source>
</evidence>
<comment type="caution">
    <text evidence="1">The sequence shown here is derived from an EMBL/GenBank/DDBJ whole genome shotgun (WGS) entry which is preliminary data.</text>
</comment>
<dbReference type="RefSeq" id="WP_124953221.1">
    <property type="nucleotide sequence ID" value="NZ_RRCH01000002.1"/>
</dbReference>
<protein>
    <submittedName>
        <fullName evidence="1">Uncharacterized protein</fullName>
    </submittedName>
</protein>
<name>A0A3P3RKK9_9EURY</name>
<reference evidence="1 2" key="1">
    <citation type="submission" date="2018-11" db="EMBL/GenBank/DDBJ databases">
        <title>Taxonoimc description of Halomarina strain SPP-AMP-1.</title>
        <authorList>
            <person name="Pal Y."/>
            <person name="Srinivasana K."/>
            <person name="Verma A."/>
            <person name="Kumar P."/>
        </authorList>
    </citation>
    <scope>NUCLEOTIDE SEQUENCE [LARGE SCALE GENOMIC DNA]</scope>
    <source>
        <strain evidence="1 2">SPP-AMP-1</strain>
    </source>
</reference>
<sequence length="70" mass="8191">MRETTVSESLLNKADEQLETAPTLVTLVHIPELTRILQNKDYEYFEGREYDPEPIARALLCRELGRLSWK</sequence>
<dbReference type="EMBL" id="RRCH01000002">
    <property type="protein sequence ID" value="RRJ34051.1"/>
    <property type="molecule type" value="Genomic_DNA"/>
</dbReference>
<organism evidence="1 2">
    <name type="scientific">Halocatena pleomorpha</name>
    <dbReference type="NCBI Taxonomy" id="1785090"/>
    <lineage>
        <taxon>Archaea</taxon>
        <taxon>Methanobacteriati</taxon>
        <taxon>Methanobacteriota</taxon>
        <taxon>Stenosarchaea group</taxon>
        <taxon>Halobacteria</taxon>
        <taxon>Halobacteriales</taxon>
        <taxon>Natronomonadaceae</taxon>
        <taxon>Halocatena</taxon>
    </lineage>
</organism>